<dbReference type="InterPro" id="IPR036388">
    <property type="entry name" value="WH-like_DNA-bd_sf"/>
</dbReference>
<dbReference type="Gene3D" id="1.20.1310.10">
    <property type="entry name" value="Cullin Repeats"/>
    <property type="match status" value="3"/>
</dbReference>
<evidence type="ECO:0000256" key="2">
    <source>
        <dbReference type="PROSITE-ProRule" id="PRU00330"/>
    </source>
</evidence>
<dbReference type="EMBL" id="BTGD01000016">
    <property type="protein sequence ID" value="GMM57793.1"/>
    <property type="molecule type" value="Genomic_DNA"/>
</dbReference>
<dbReference type="SMART" id="SM00182">
    <property type="entry name" value="CULLIN"/>
    <property type="match status" value="1"/>
</dbReference>
<dbReference type="InterPro" id="IPR019559">
    <property type="entry name" value="Cullin_neddylation_domain"/>
</dbReference>
<protein>
    <submittedName>
        <fullName evidence="6">Cullin</fullName>
    </submittedName>
</protein>
<dbReference type="SUPFAM" id="SSF46785">
    <property type="entry name" value="Winged helix' DNA-binding domain"/>
    <property type="match status" value="1"/>
</dbReference>
<feature type="compositionally biased region" description="Polar residues" evidence="4">
    <location>
        <begin position="361"/>
        <end position="371"/>
    </location>
</feature>
<evidence type="ECO:0000313" key="6">
    <source>
        <dbReference type="EMBL" id="GMM57793.1"/>
    </source>
</evidence>
<comment type="caution">
    <text evidence="6">The sequence shown here is derived from an EMBL/GenBank/DDBJ whole genome shotgun (WGS) entry which is preliminary data.</text>
</comment>
<evidence type="ECO:0000313" key="7">
    <source>
        <dbReference type="Proteomes" id="UP001377567"/>
    </source>
</evidence>
<proteinExistence type="inferred from homology"/>
<dbReference type="InterPro" id="IPR059120">
    <property type="entry name" value="Cullin-like_AB"/>
</dbReference>
<dbReference type="PROSITE" id="PS50069">
    <property type="entry name" value="CULLIN_2"/>
    <property type="match status" value="1"/>
</dbReference>
<dbReference type="PANTHER" id="PTHR11932">
    <property type="entry name" value="CULLIN"/>
    <property type="match status" value="1"/>
</dbReference>
<evidence type="ECO:0000256" key="4">
    <source>
        <dbReference type="SAM" id="MobiDB-lite"/>
    </source>
</evidence>
<dbReference type="AlphaFoldDB" id="A0AAV5S4J0"/>
<dbReference type="SUPFAM" id="SSF75632">
    <property type="entry name" value="Cullin homology domain"/>
    <property type="match status" value="1"/>
</dbReference>
<feature type="compositionally biased region" description="Acidic residues" evidence="4">
    <location>
        <begin position="372"/>
        <end position="382"/>
    </location>
</feature>
<reference evidence="6 7" key="1">
    <citation type="journal article" date="2023" name="Elife">
        <title>Identification of key yeast species and microbe-microbe interactions impacting larval growth of Drosophila in the wild.</title>
        <authorList>
            <person name="Mure A."/>
            <person name="Sugiura Y."/>
            <person name="Maeda R."/>
            <person name="Honda K."/>
            <person name="Sakurai N."/>
            <person name="Takahashi Y."/>
            <person name="Watada M."/>
            <person name="Katoh T."/>
            <person name="Gotoh A."/>
            <person name="Gotoh Y."/>
            <person name="Taniguchi I."/>
            <person name="Nakamura K."/>
            <person name="Hayashi T."/>
            <person name="Katayama T."/>
            <person name="Uemura T."/>
            <person name="Hattori Y."/>
        </authorList>
    </citation>
    <scope>NUCLEOTIDE SEQUENCE [LARGE SCALE GENOMIC DNA]</scope>
    <source>
        <strain evidence="6 7">KH-74</strain>
    </source>
</reference>
<dbReference type="Pfam" id="PF00888">
    <property type="entry name" value="Cullin"/>
    <property type="match status" value="1"/>
</dbReference>
<feature type="domain" description="Cullin family profile" evidence="5">
    <location>
        <begin position="409"/>
        <end position="641"/>
    </location>
</feature>
<dbReference type="SUPFAM" id="SSF74788">
    <property type="entry name" value="Cullin repeat-like"/>
    <property type="match status" value="1"/>
</dbReference>
<evidence type="ECO:0000256" key="3">
    <source>
        <dbReference type="RuleBase" id="RU003829"/>
    </source>
</evidence>
<dbReference type="Pfam" id="PF26557">
    <property type="entry name" value="Cullin_AB"/>
    <property type="match status" value="1"/>
</dbReference>
<dbReference type="Gene3D" id="1.10.10.10">
    <property type="entry name" value="Winged helix-like DNA-binding domain superfamily/Winged helix DNA-binding domain"/>
    <property type="match status" value="1"/>
</dbReference>
<comment type="similarity">
    <text evidence="1 2 3">Belongs to the cullin family.</text>
</comment>
<keyword evidence="7" id="KW-1185">Reference proteome</keyword>
<gene>
    <name evidence="6" type="ORF">DAKH74_044090</name>
</gene>
<dbReference type="Proteomes" id="UP001377567">
    <property type="component" value="Unassembled WGS sequence"/>
</dbReference>
<dbReference type="SMART" id="SM00884">
    <property type="entry name" value="Cullin_Nedd8"/>
    <property type="match status" value="1"/>
</dbReference>
<evidence type="ECO:0000256" key="1">
    <source>
        <dbReference type="ARBA" id="ARBA00006019"/>
    </source>
</evidence>
<organism evidence="6 7">
    <name type="scientific">Maudiozyma humilis</name>
    <name type="common">Sour dough yeast</name>
    <name type="synonym">Kazachstania humilis</name>
    <dbReference type="NCBI Taxonomy" id="51915"/>
    <lineage>
        <taxon>Eukaryota</taxon>
        <taxon>Fungi</taxon>
        <taxon>Dikarya</taxon>
        <taxon>Ascomycota</taxon>
        <taxon>Saccharomycotina</taxon>
        <taxon>Saccharomycetes</taxon>
        <taxon>Saccharomycetales</taxon>
        <taxon>Saccharomycetaceae</taxon>
        <taxon>Maudiozyma</taxon>
    </lineage>
</organism>
<feature type="region of interest" description="Disordered" evidence="4">
    <location>
        <begin position="361"/>
        <end position="390"/>
    </location>
</feature>
<dbReference type="Pfam" id="PF10557">
    <property type="entry name" value="Cullin_Nedd8"/>
    <property type="match status" value="1"/>
</dbReference>
<name>A0AAV5S4J0_MAUHU</name>
<sequence length="772" mass="88954">MISSQRIKINIPKKADMSTDSFEESCALLETAFDNVFSDHSGDVSFEKTYRLVYELVRFRYEAELYKRLREYLTRRFQQLRRTRLDEGSAQDGWGFLERLATLWLDTNRHLKSVRDLTLYLDRTYCDRNRVPGIIEMGLIEFSSCVLMPLKDRLTREFVSGVADIRSRGKLSDSDPHTESLRTLVSMMETILGDEDNFFVEHVQASLLEESGRYYSGLISSIDLQPMQGFTKVKELMRFERALDRTFLNSDAEAKIEKRIENVLIWENFDTMIAPLLATAMTDFSHELLAELYGLTADKRYRLKLKHVIMETVVAYLAAIRLDDTEKKKSLVGAKWALRIIDSYNKYQDLLQQFEFESEPKNQAQKQAQSQEDNDSTMDVDSPDSSGKQSATSLLNETFSRFFQQHRQQSVQFLCFYMDSCLKRTADKTEISAVRKQVLECAKLIKLLPDKDEFTLIYKNQLSKRLLQQRSSVDTERFVVRRISEELGSFFTYKLETMLRDISTSGDIARSFAASQRQRAPEMSFDFAPEVLTMTSWPFQNIDDLVVEDIVLPRQLEAARLGFEAFYNKKYNERSLRWAHNLGSLEIGHQFDRTYHDLVMPVYAGIIFLLFADHAELTTEAIADLTNIPEQELIRQLLSLVMSSKSRILKKSPPTKSIARTDRFTVNTAFTAPTTRVKVQTIVGNLPGIRTETNTNQQLDRERVSATNAAVVRVLKQQHTLAHAQLFDETAAAVRPTFALTPATFKKSLGFLLAKEYVQRDPDDPALYHYLA</sequence>
<dbReference type="InterPro" id="IPR036317">
    <property type="entry name" value="Cullin_homology_sf"/>
</dbReference>
<evidence type="ECO:0000259" key="5">
    <source>
        <dbReference type="PROSITE" id="PS50069"/>
    </source>
</evidence>
<dbReference type="GO" id="GO:0031625">
    <property type="term" value="F:ubiquitin protein ligase binding"/>
    <property type="evidence" value="ECO:0007669"/>
    <property type="project" value="InterPro"/>
</dbReference>
<dbReference type="InterPro" id="IPR001373">
    <property type="entry name" value="Cullin_N"/>
</dbReference>
<dbReference type="InterPro" id="IPR045093">
    <property type="entry name" value="Cullin"/>
</dbReference>
<dbReference type="InterPro" id="IPR016158">
    <property type="entry name" value="Cullin_homology"/>
</dbReference>
<dbReference type="Gene3D" id="3.30.230.130">
    <property type="entry name" value="Cullin, Chain C, Domain 2"/>
    <property type="match status" value="1"/>
</dbReference>
<dbReference type="InterPro" id="IPR016159">
    <property type="entry name" value="Cullin_repeat-like_dom_sf"/>
</dbReference>
<dbReference type="GO" id="GO:0006511">
    <property type="term" value="P:ubiquitin-dependent protein catabolic process"/>
    <property type="evidence" value="ECO:0007669"/>
    <property type="project" value="InterPro"/>
</dbReference>
<accession>A0AAV5S4J0</accession>
<dbReference type="InterPro" id="IPR036390">
    <property type="entry name" value="WH_DNA-bd_sf"/>
</dbReference>